<dbReference type="RefSeq" id="XP_041200247.1">
    <property type="nucleotide sequence ID" value="XM_041343351.1"/>
</dbReference>
<organism evidence="2 3">
    <name type="scientific">Suillus subaureus</name>
    <dbReference type="NCBI Taxonomy" id="48587"/>
    <lineage>
        <taxon>Eukaryota</taxon>
        <taxon>Fungi</taxon>
        <taxon>Dikarya</taxon>
        <taxon>Basidiomycota</taxon>
        <taxon>Agaricomycotina</taxon>
        <taxon>Agaricomycetes</taxon>
        <taxon>Agaricomycetidae</taxon>
        <taxon>Boletales</taxon>
        <taxon>Suillineae</taxon>
        <taxon>Suillaceae</taxon>
        <taxon>Suillus</taxon>
    </lineage>
</organism>
<protein>
    <recommendedName>
        <fullName evidence="1">Agglutinin C-terminal domain-containing protein</fullName>
    </recommendedName>
</protein>
<dbReference type="SUPFAM" id="SSF54001">
    <property type="entry name" value="Cysteine proteinases"/>
    <property type="match status" value="1"/>
</dbReference>
<gene>
    <name evidence="2" type="ORF">BJ212DRAFT_50333</name>
</gene>
<dbReference type="Proteomes" id="UP000807769">
    <property type="component" value="Unassembled WGS sequence"/>
</dbReference>
<feature type="domain" description="Agglutinin C-terminal" evidence="1">
    <location>
        <begin position="193"/>
        <end position="308"/>
    </location>
</feature>
<dbReference type="Pfam" id="PF18021">
    <property type="entry name" value="Agglutinin_C"/>
    <property type="match status" value="1"/>
</dbReference>
<dbReference type="GeneID" id="64637367"/>
<dbReference type="InterPro" id="IPR038765">
    <property type="entry name" value="Papain-like_cys_pep_sf"/>
</dbReference>
<dbReference type="EMBL" id="JABBWG010000001">
    <property type="protein sequence ID" value="KAG1827400.1"/>
    <property type="molecule type" value="Genomic_DNA"/>
</dbReference>
<dbReference type="Gene3D" id="3.30.460.70">
    <property type="match status" value="1"/>
</dbReference>
<evidence type="ECO:0000313" key="2">
    <source>
        <dbReference type="EMBL" id="KAG1827400.1"/>
    </source>
</evidence>
<keyword evidence="3" id="KW-1185">Reference proteome</keyword>
<comment type="caution">
    <text evidence="2">The sequence shown here is derived from an EMBL/GenBank/DDBJ whole genome shotgun (WGS) entry which is preliminary data.</text>
</comment>
<reference evidence="2" key="1">
    <citation type="journal article" date="2020" name="New Phytol.">
        <title>Comparative genomics reveals dynamic genome evolution in host specialist ectomycorrhizal fungi.</title>
        <authorList>
            <person name="Lofgren L.A."/>
            <person name="Nguyen N.H."/>
            <person name="Vilgalys R."/>
            <person name="Ruytinx J."/>
            <person name="Liao H.L."/>
            <person name="Branco S."/>
            <person name="Kuo A."/>
            <person name="LaButti K."/>
            <person name="Lipzen A."/>
            <person name="Andreopoulos W."/>
            <person name="Pangilinan J."/>
            <person name="Riley R."/>
            <person name="Hundley H."/>
            <person name="Na H."/>
            <person name="Barry K."/>
            <person name="Grigoriev I.V."/>
            <person name="Stajich J.E."/>
            <person name="Kennedy P.G."/>
        </authorList>
    </citation>
    <scope>NUCLEOTIDE SEQUENCE</scope>
    <source>
        <strain evidence="2">MN1</strain>
    </source>
</reference>
<accession>A0A9P7EP68</accession>
<sequence>MSLSYGVYFIQTVDNVPRALAWGDTLNKTDVVTLAAKWPWGPAPVRNTEVFRELWLVEPLSTGSATCTIRNLKNGKNMILQDEDSIILGDSAMHLSEQWNIVPCGEQIRSAGGSQAYRISPANSEGAFSFGVESLGYTDPTGRDIVLKRQCQPWIFQRLSRSGGEIHEVVSQSWSTNDSVPEIFISYQSDTEYLILSRGLWSLIWKEYHEHGFMSNVWGDIPEQRQWRPEIYDCDDFATVFKVVVVIWGEKNIRVDGVAILCGVMLGQPRPRVEGGAHAYNFTLSDEDSNDPADENRRIQYFQAEVGRFDNDEGYHYYPVAAYF</sequence>
<name>A0A9P7EP68_9AGAM</name>
<evidence type="ECO:0000313" key="3">
    <source>
        <dbReference type="Proteomes" id="UP000807769"/>
    </source>
</evidence>
<dbReference type="InterPro" id="IPR040600">
    <property type="entry name" value="Agglutinin_C"/>
</dbReference>
<dbReference type="AlphaFoldDB" id="A0A9P7EP68"/>
<proteinExistence type="predicted"/>
<evidence type="ECO:0000259" key="1">
    <source>
        <dbReference type="Pfam" id="PF18021"/>
    </source>
</evidence>
<dbReference type="OrthoDB" id="2662698at2759"/>